<gene>
    <name evidence="2" type="primary">LOC130497730</name>
</gene>
<dbReference type="GeneID" id="130497730"/>
<dbReference type="KEGG" id="rsz:130497730"/>
<dbReference type="Proteomes" id="UP000504610">
    <property type="component" value="Chromosome 1"/>
</dbReference>
<protein>
    <submittedName>
        <fullName evidence="2">Secreted RxLR effector protein 161-like</fullName>
    </submittedName>
</protein>
<accession>A0A9W3C573</accession>
<keyword evidence="1" id="KW-1185">Reference proteome</keyword>
<dbReference type="PANTHER" id="PTHR11439:SF491">
    <property type="entry name" value="INTEGRASE CATALYTIC DOMAIN-CONTAINING PROTEIN"/>
    <property type="match status" value="1"/>
</dbReference>
<dbReference type="CDD" id="cd09272">
    <property type="entry name" value="RNase_HI_RT_Ty1"/>
    <property type="match status" value="1"/>
</dbReference>
<name>A0A9W3C573_RAPSA</name>
<sequence>MEDCRAVVTPSNAQFKLKSLTPEELVEETQLMSSVPYASAVGSLMYGMIGTRPDLAYAVGLVSRFMANPGRCHWSAVKWILRYLKGASDVCLNFKNSDKFEIEGFCDSDYSADLDRRRSISGYVFKVGGNTVSWRSTLQHVVALSTTEAEYMALTEAAREGIWLKIFCSELGFKSESFKLNCDSQSAICLAKNPVHHDRTKHFENKVHFIRDKVEDGSAKVQKIHTSLNPADMLTKSLPRNSFERCLVTLNVTN</sequence>
<dbReference type="AlphaFoldDB" id="A0A9W3C573"/>
<organism evidence="1 2">
    <name type="scientific">Raphanus sativus</name>
    <name type="common">Radish</name>
    <name type="synonym">Raphanus raphanistrum var. sativus</name>
    <dbReference type="NCBI Taxonomy" id="3726"/>
    <lineage>
        <taxon>Eukaryota</taxon>
        <taxon>Viridiplantae</taxon>
        <taxon>Streptophyta</taxon>
        <taxon>Embryophyta</taxon>
        <taxon>Tracheophyta</taxon>
        <taxon>Spermatophyta</taxon>
        <taxon>Magnoliopsida</taxon>
        <taxon>eudicotyledons</taxon>
        <taxon>Gunneridae</taxon>
        <taxon>Pentapetalae</taxon>
        <taxon>rosids</taxon>
        <taxon>malvids</taxon>
        <taxon>Brassicales</taxon>
        <taxon>Brassicaceae</taxon>
        <taxon>Brassiceae</taxon>
        <taxon>Raphanus</taxon>
    </lineage>
</organism>
<dbReference type="PANTHER" id="PTHR11439">
    <property type="entry name" value="GAG-POL-RELATED RETROTRANSPOSON"/>
    <property type="match status" value="1"/>
</dbReference>
<evidence type="ECO:0000313" key="2">
    <source>
        <dbReference type="RefSeq" id="XP_056846775.1"/>
    </source>
</evidence>
<evidence type="ECO:0000313" key="1">
    <source>
        <dbReference type="Proteomes" id="UP000504610"/>
    </source>
</evidence>
<dbReference type="SUPFAM" id="SSF56672">
    <property type="entry name" value="DNA/RNA polymerases"/>
    <property type="match status" value="1"/>
</dbReference>
<dbReference type="InterPro" id="IPR043502">
    <property type="entry name" value="DNA/RNA_pol_sf"/>
</dbReference>
<reference evidence="2" key="2">
    <citation type="submission" date="2025-08" db="UniProtKB">
        <authorList>
            <consortium name="RefSeq"/>
        </authorList>
    </citation>
    <scope>IDENTIFICATION</scope>
    <source>
        <tissue evidence="2">Leaf</tissue>
    </source>
</reference>
<proteinExistence type="predicted"/>
<dbReference type="OrthoDB" id="1107039at2759"/>
<dbReference type="RefSeq" id="XP_056846775.1">
    <property type="nucleotide sequence ID" value="XM_056990795.1"/>
</dbReference>
<reference evidence="1" key="1">
    <citation type="journal article" date="2019" name="Database">
        <title>The radish genome database (RadishGD): an integrated information resource for radish genomics.</title>
        <authorList>
            <person name="Yu H.J."/>
            <person name="Baek S."/>
            <person name="Lee Y.J."/>
            <person name="Cho A."/>
            <person name="Mun J.H."/>
        </authorList>
    </citation>
    <scope>NUCLEOTIDE SEQUENCE [LARGE SCALE GENOMIC DNA]</scope>
    <source>
        <strain evidence="1">cv. WK10039</strain>
    </source>
</reference>